<evidence type="ECO:0008006" key="4">
    <source>
        <dbReference type="Google" id="ProtNLM"/>
    </source>
</evidence>
<gene>
    <name evidence="2" type="ORF">ADK38_44770</name>
</gene>
<dbReference type="EMBL" id="LGUT01004413">
    <property type="protein sequence ID" value="KOG50321.1"/>
    <property type="molecule type" value="Genomic_DNA"/>
</dbReference>
<sequence>MRRHEFEPGKIVVGLMFLGGCAMYLAMAAGLWHFPAYALLPAMGMGFIAAGLVSALAFGMRRRGGRGGGPEEG</sequence>
<evidence type="ECO:0000313" key="3">
    <source>
        <dbReference type="Proteomes" id="UP000037020"/>
    </source>
</evidence>
<comment type="caution">
    <text evidence="2">The sequence shown here is derived from an EMBL/GenBank/DDBJ whole genome shotgun (WGS) entry which is preliminary data.</text>
</comment>
<keyword evidence="1" id="KW-0472">Membrane</keyword>
<name>A0ABR5IS56_9ACTN</name>
<keyword evidence="3" id="KW-1185">Reference proteome</keyword>
<accession>A0ABR5IS56</accession>
<protein>
    <recommendedName>
        <fullName evidence="4">Integral membrane protein</fullName>
    </recommendedName>
</protein>
<keyword evidence="1" id="KW-0812">Transmembrane</keyword>
<dbReference type="Proteomes" id="UP000037020">
    <property type="component" value="Unassembled WGS sequence"/>
</dbReference>
<evidence type="ECO:0000313" key="2">
    <source>
        <dbReference type="EMBL" id="KOG50321.1"/>
    </source>
</evidence>
<feature type="transmembrane region" description="Helical" evidence="1">
    <location>
        <begin position="38"/>
        <end position="58"/>
    </location>
</feature>
<dbReference type="RefSeq" id="WP_030888160.1">
    <property type="nucleotide sequence ID" value="NZ_JBIRHZ010000009.1"/>
</dbReference>
<feature type="transmembrane region" description="Helical" evidence="1">
    <location>
        <begin position="12"/>
        <end position="32"/>
    </location>
</feature>
<proteinExistence type="predicted"/>
<organism evidence="2 3">
    <name type="scientific">Streptomyces varsoviensis</name>
    <dbReference type="NCBI Taxonomy" id="67373"/>
    <lineage>
        <taxon>Bacteria</taxon>
        <taxon>Bacillati</taxon>
        <taxon>Actinomycetota</taxon>
        <taxon>Actinomycetes</taxon>
        <taxon>Kitasatosporales</taxon>
        <taxon>Streptomycetaceae</taxon>
        <taxon>Streptomyces</taxon>
    </lineage>
</organism>
<keyword evidence="1" id="KW-1133">Transmembrane helix</keyword>
<dbReference type="PROSITE" id="PS51257">
    <property type="entry name" value="PROKAR_LIPOPROTEIN"/>
    <property type="match status" value="1"/>
</dbReference>
<reference evidence="2 3" key="1">
    <citation type="submission" date="2015-07" db="EMBL/GenBank/DDBJ databases">
        <authorList>
            <person name="Ju K.-S."/>
            <person name="Doroghazi J.R."/>
            <person name="Metcalf W.W."/>
        </authorList>
    </citation>
    <scope>NUCLEOTIDE SEQUENCE [LARGE SCALE GENOMIC DNA]</scope>
    <source>
        <strain evidence="2 3">NRRL B-3589</strain>
    </source>
</reference>
<evidence type="ECO:0000256" key="1">
    <source>
        <dbReference type="SAM" id="Phobius"/>
    </source>
</evidence>